<sequence length="180" mass="19731">MAAVRSKRPWRWKDILSNTTWFSVVLCFITSTLINSDALNYIVFKEKLGEGTGCTDGTGAERTHLDEWSTASGSCDRYICFHGVAANFVISHTCQELGVNENPDTTNCEETADTAQAFPGCCPVLECSDREPVVAPTFPACYDISSNYSCTIWNVLGGCSSTSNLYNFTSEFCQLTCGFC</sequence>
<evidence type="ECO:0000256" key="1">
    <source>
        <dbReference type="PROSITE-ProRule" id="PRU01005"/>
    </source>
</evidence>
<accession>A0A8S4N3L7</accession>
<keyword evidence="2" id="KW-0812">Transmembrane</keyword>
<evidence type="ECO:0000259" key="3">
    <source>
        <dbReference type="PROSITE" id="PS51670"/>
    </source>
</evidence>
<organism evidence="4 5">
    <name type="scientific">Owenia fusiformis</name>
    <name type="common">Polychaete worm</name>
    <dbReference type="NCBI Taxonomy" id="6347"/>
    <lineage>
        <taxon>Eukaryota</taxon>
        <taxon>Metazoa</taxon>
        <taxon>Spiralia</taxon>
        <taxon>Lophotrochozoa</taxon>
        <taxon>Annelida</taxon>
        <taxon>Polychaeta</taxon>
        <taxon>Sedentaria</taxon>
        <taxon>Canalipalpata</taxon>
        <taxon>Sabellida</taxon>
        <taxon>Oweniida</taxon>
        <taxon>Oweniidae</taxon>
        <taxon>Owenia</taxon>
    </lineage>
</organism>
<keyword evidence="2" id="KW-1133">Transmembrane helix</keyword>
<gene>
    <name evidence="4" type="ORF">OFUS_LOCUS2642</name>
</gene>
<comment type="caution">
    <text evidence="1">Lacks conserved residue(s) required for the propagation of feature annotation.</text>
</comment>
<reference evidence="4" key="1">
    <citation type="submission" date="2022-03" db="EMBL/GenBank/DDBJ databases">
        <authorList>
            <person name="Martin C."/>
        </authorList>
    </citation>
    <scope>NUCLEOTIDE SEQUENCE</scope>
</reference>
<dbReference type="InterPro" id="IPR003582">
    <property type="entry name" value="ShKT_dom"/>
</dbReference>
<dbReference type="AlphaFoldDB" id="A0A8S4N3L7"/>
<name>A0A8S4N3L7_OWEFU</name>
<feature type="transmembrane region" description="Helical" evidence="2">
    <location>
        <begin position="21"/>
        <end position="44"/>
    </location>
</feature>
<keyword evidence="5" id="KW-1185">Reference proteome</keyword>
<evidence type="ECO:0000313" key="4">
    <source>
        <dbReference type="EMBL" id="CAH1775321.1"/>
    </source>
</evidence>
<dbReference type="Pfam" id="PF01549">
    <property type="entry name" value="ShK"/>
    <property type="match status" value="1"/>
</dbReference>
<dbReference type="PROSITE" id="PS51670">
    <property type="entry name" value="SHKT"/>
    <property type="match status" value="1"/>
</dbReference>
<feature type="domain" description="ShKT" evidence="3">
    <location>
        <begin position="141"/>
        <end position="180"/>
    </location>
</feature>
<protein>
    <recommendedName>
        <fullName evidence="3">ShKT domain-containing protein</fullName>
    </recommendedName>
</protein>
<dbReference type="Proteomes" id="UP000749559">
    <property type="component" value="Unassembled WGS sequence"/>
</dbReference>
<proteinExistence type="predicted"/>
<evidence type="ECO:0000256" key="2">
    <source>
        <dbReference type="SAM" id="Phobius"/>
    </source>
</evidence>
<dbReference type="Gene3D" id="1.10.10.1940">
    <property type="match status" value="1"/>
</dbReference>
<evidence type="ECO:0000313" key="5">
    <source>
        <dbReference type="Proteomes" id="UP000749559"/>
    </source>
</evidence>
<dbReference type="EMBL" id="CAIIXF020000001">
    <property type="protein sequence ID" value="CAH1775321.1"/>
    <property type="molecule type" value="Genomic_DNA"/>
</dbReference>
<comment type="caution">
    <text evidence="4">The sequence shown here is derived from an EMBL/GenBank/DDBJ whole genome shotgun (WGS) entry which is preliminary data.</text>
</comment>
<keyword evidence="2" id="KW-0472">Membrane</keyword>
<dbReference type="OrthoDB" id="6136898at2759"/>